<dbReference type="EMBL" id="JAQLEC010000001">
    <property type="protein sequence ID" value="MDB1838103.1"/>
    <property type="molecule type" value="Genomic_DNA"/>
</dbReference>
<proteinExistence type="predicted"/>
<organism evidence="1 2">
    <name type="scientific">Collinsella aerofaciens</name>
    <dbReference type="NCBI Taxonomy" id="74426"/>
    <lineage>
        <taxon>Bacteria</taxon>
        <taxon>Bacillati</taxon>
        <taxon>Actinomycetota</taxon>
        <taxon>Coriobacteriia</taxon>
        <taxon>Coriobacteriales</taxon>
        <taxon>Coriobacteriaceae</taxon>
        <taxon>Collinsella</taxon>
    </lineage>
</organism>
<accession>A0AAW6AJ01</accession>
<dbReference type="Proteomes" id="UP001212741">
    <property type="component" value="Unassembled WGS sequence"/>
</dbReference>
<protein>
    <submittedName>
        <fullName evidence="1">Uncharacterized protein</fullName>
    </submittedName>
</protein>
<sequence>MTIEALIQLAAGNAGVNVANVGISSFAILTAVAYPIASSRWAGNFIPFSVNAIQQKGQF</sequence>
<dbReference type="AlphaFoldDB" id="A0AAW6AJ01"/>
<comment type="caution">
    <text evidence="1">The sequence shown here is derived from an EMBL/GenBank/DDBJ whole genome shotgun (WGS) entry which is preliminary data.</text>
</comment>
<name>A0AAW6AJ01_9ACTN</name>
<dbReference type="RefSeq" id="WP_195520497.1">
    <property type="nucleotide sequence ID" value="NZ_JADNPG010000002.1"/>
</dbReference>
<reference evidence="1" key="1">
    <citation type="submission" date="2023-01" db="EMBL/GenBank/DDBJ databases">
        <title>Human gut microbiome strain richness.</title>
        <authorList>
            <person name="Chen-Liaw A."/>
        </authorList>
    </citation>
    <scope>NUCLEOTIDE SEQUENCE</scope>
    <source>
        <strain evidence="1">D54st1_D6_D54t1_190329</strain>
    </source>
</reference>
<evidence type="ECO:0000313" key="1">
    <source>
        <dbReference type="EMBL" id="MDB1838103.1"/>
    </source>
</evidence>
<evidence type="ECO:0000313" key="2">
    <source>
        <dbReference type="Proteomes" id="UP001212741"/>
    </source>
</evidence>
<gene>
    <name evidence="1" type="ORF">PMW86_00640</name>
</gene>